<dbReference type="InterPro" id="IPR050546">
    <property type="entry name" value="Glycosyl_Hydrlase_16"/>
</dbReference>
<dbReference type="SUPFAM" id="SSF49899">
    <property type="entry name" value="Concanavalin A-like lectins/glucanases"/>
    <property type="match status" value="1"/>
</dbReference>
<evidence type="ECO:0000256" key="1">
    <source>
        <dbReference type="SAM" id="Phobius"/>
    </source>
</evidence>
<keyword evidence="1" id="KW-1133">Transmembrane helix</keyword>
<evidence type="ECO:0008006" key="4">
    <source>
        <dbReference type="Google" id="ProtNLM"/>
    </source>
</evidence>
<evidence type="ECO:0000313" key="2">
    <source>
        <dbReference type="EMBL" id="GAT47609.1"/>
    </source>
</evidence>
<sequence>MRGCDTREVERSLRNVLRGILDAGLSNISLSVVSWRHVFLGDLASYLYHSTSASLVPGLAITVSDTHHVPRAPIARLHSIAGGSAALVLFLPHWHCMLSTLLIFLPLIFCSGVGAGIYYPVREYSGATFFDAWTFYDNIDDTNWANVTFVGEATANSTHLVSVNSAGNAIIRVDDTHTVVSATLIHRNLVRITTAATYVVGSVIVVDFVHLRFGLDIIEGINLSSANQFSLHTSPGCTQPTNITQTGKTKVSNCLQDADLNAFGCTTEEAKPNSFGEGFASAGGGVYALQMDVSGIYMWFWSRPDIPNSISGSSASSTLDISDWGTPSTAYPATTCNITEFFQPQQMILDITLCGLWAGVPANYAETCPGTCLDNIIGNGSNYANAYFEIPHIRMY</sequence>
<name>A0ABQ0L8W9_MYCCL</name>
<keyword evidence="1" id="KW-0812">Transmembrane</keyword>
<accession>A0ABQ0L8W9</accession>
<feature type="transmembrane region" description="Helical" evidence="1">
    <location>
        <begin position="101"/>
        <end position="121"/>
    </location>
</feature>
<reference evidence="2" key="1">
    <citation type="submission" date="2014-09" db="EMBL/GenBank/DDBJ databases">
        <title>Genome sequence of the luminous mushroom Mycena chlorophos for searching fungal bioluminescence genes.</title>
        <authorList>
            <person name="Tanaka Y."/>
            <person name="Kasuga D."/>
            <person name="Oba Y."/>
            <person name="Hase S."/>
            <person name="Sato K."/>
            <person name="Oba Y."/>
            <person name="Sakakibara Y."/>
        </authorList>
    </citation>
    <scope>NUCLEOTIDE SEQUENCE</scope>
</reference>
<dbReference type="PANTHER" id="PTHR10963:SF24">
    <property type="entry name" value="GLYCOSIDASE C21B10.07-RELATED"/>
    <property type="match status" value="1"/>
</dbReference>
<gene>
    <name evidence="2" type="ORF">MCHLO_05064</name>
</gene>
<protein>
    <recommendedName>
        <fullName evidence="4">Glycoside hydrolase family 16 protein</fullName>
    </recommendedName>
</protein>
<dbReference type="Gene3D" id="2.60.120.200">
    <property type="match status" value="1"/>
</dbReference>
<dbReference type="Proteomes" id="UP000815677">
    <property type="component" value="Unassembled WGS sequence"/>
</dbReference>
<keyword evidence="3" id="KW-1185">Reference proteome</keyword>
<proteinExistence type="predicted"/>
<dbReference type="EMBL" id="DF843797">
    <property type="protein sequence ID" value="GAT47609.1"/>
    <property type="molecule type" value="Genomic_DNA"/>
</dbReference>
<keyword evidence="1" id="KW-0472">Membrane</keyword>
<feature type="transmembrane region" description="Helical" evidence="1">
    <location>
        <begin position="20"/>
        <end position="40"/>
    </location>
</feature>
<evidence type="ECO:0000313" key="3">
    <source>
        <dbReference type="Proteomes" id="UP000815677"/>
    </source>
</evidence>
<dbReference type="Pfam" id="PF26113">
    <property type="entry name" value="GH16_XgeA"/>
    <property type="match status" value="1"/>
</dbReference>
<dbReference type="InterPro" id="IPR013320">
    <property type="entry name" value="ConA-like_dom_sf"/>
</dbReference>
<organism evidence="2 3">
    <name type="scientific">Mycena chlorophos</name>
    <name type="common">Agaric fungus</name>
    <name type="synonym">Agaricus chlorophos</name>
    <dbReference type="NCBI Taxonomy" id="658473"/>
    <lineage>
        <taxon>Eukaryota</taxon>
        <taxon>Fungi</taxon>
        <taxon>Dikarya</taxon>
        <taxon>Basidiomycota</taxon>
        <taxon>Agaricomycotina</taxon>
        <taxon>Agaricomycetes</taxon>
        <taxon>Agaricomycetidae</taxon>
        <taxon>Agaricales</taxon>
        <taxon>Marasmiineae</taxon>
        <taxon>Mycenaceae</taxon>
        <taxon>Mycena</taxon>
    </lineage>
</organism>
<dbReference type="PANTHER" id="PTHR10963">
    <property type="entry name" value="GLYCOSYL HYDROLASE-RELATED"/>
    <property type="match status" value="1"/>
</dbReference>